<evidence type="ECO:0000256" key="3">
    <source>
        <dbReference type="ARBA" id="ARBA00023125"/>
    </source>
</evidence>
<organism evidence="6 7">
    <name type="scientific">Pantoea dispersa</name>
    <dbReference type="NCBI Taxonomy" id="59814"/>
    <lineage>
        <taxon>Bacteria</taxon>
        <taxon>Pseudomonadati</taxon>
        <taxon>Pseudomonadota</taxon>
        <taxon>Gammaproteobacteria</taxon>
        <taxon>Enterobacterales</taxon>
        <taxon>Erwiniaceae</taxon>
        <taxon>Pantoea</taxon>
    </lineage>
</organism>
<dbReference type="Gene3D" id="3.40.190.10">
    <property type="entry name" value="Periplasmic binding protein-like II"/>
    <property type="match status" value="2"/>
</dbReference>
<evidence type="ECO:0000256" key="4">
    <source>
        <dbReference type="ARBA" id="ARBA00023163"/>
    </source>
</evidence>
<dbReference type="FunFam" id="1.10.10.10:FF:000001">
    <property type="entry name" value="LysR family transcriptional regulator"/>
    <property type="match status" value="1"/>
</dbReference>
<name>A0A8E1S2N9_9GAMM</name>
<reference evidence="6 7" key="1">
    <citation type="journal article" date="2016" name="Front. Microbiol.">
        <title>Genomic Resource of Rice Seed Associated Bacteria.</title>
        <authorList>
            <person name="Midha S."/>
            <person name="Bansal K."/>
            <person name="Sharma S."/>
            <person name="Kumar N."/>
            <person name="Patil P.P."/>
            <person name="Chaudhry V."/>
            <person name="Patil P.B."/>
        </authorList>
    </citation>
    <scope>NUCLEOTIDE SEQUENCE [LARGE SCALE GENOMIC DNA]</scope>
    <source>
        <strain evidence="6 7">SA3</strain>
    </source>
</reference>
<dbReference type="PROSITE" id="PS50931">
    <property type="entry name" value="HTH_LYSR"/>
    <property type="match status" value="1"/>
</dbReference>
<dbReference type="RefSeq" id="WP_058776347.1">
    <property type="nucleotide sequence ID" value="NZ_JBEALA010000003.1"/>
</dbReference>
<evidence type="ECO:0000259" key="5">
    <source>
        <dbReference type="PROSITE" id="PS50931"/>
    </source>
</evidence>
<comment type="caution">
    <text evidence="6">The sequence shown here is derived from an EMBL/GenBank/DDBJ whole genome shotgun (WGS) entry which is preliminary data.</text>
</comment>
<dbReference type="PANTHER" id="PTHR30346">
    <property type="entry name" value="TRANSCRIPTIONAL DUAL REGULATOR HCAR-RELATED"/>
    <property type="match status" value="1"/>
</dbReference>
<dbReference type="SUPFAM" id="SSF53850">
    <property type="entry name" value="Periplasmic binding protein-like II"/>
    <property type="match status" value="1"/>
</dbReference>
<dbReference type="GO" id="GO:0003677">
    <property type="term" value="F:DNA binding"/>
    <property type="evidence" value="ECO:0007669"/>
    <property type="project" value="UniProtKB-KW"/>
</dbReference>
<accession>A0A8E1S2N9</accession>
<evidence type="ECO:0000256" key="1">
    <source>
        <dbReference type="ARBA" id="ARBA00009437"/>
    </source>
</evidence>
<dbReference type="InterPro" id="IPR000847">
    <property type="entry name" value="LysR_HTH_N"/>
</dbReference>
<dbReference type="EMBL" id="LDSE01000001">
    <property type="protein sequence ID" value="KTS69694.1"/>
    <property type="molecule type" value="Genomic_DNA"/>
</dbReference>
<dbReference type="Pfam" id="PF00126">
    <property type="entry name" value="HTH_1"/>
    <property type="match status" value="1"/>
</dbReference>
<dbReference type="PRINTS" id="PR00039">
    <property type="entry name" value="HTHLYSR"/>
</dbReference>
<dbReference type="AlphaFoldDB" id="A0A8E1S2N9"/>
<dbReference type="InterPro" id="IPR005119">
    <property type="entry name" value="LysR_subst-bd"/>
</dbReference>
<sequence length="306" mass="33522">MKPTLNQLMSFCTVAEVGNIGRAAEKLNISQPPLSRQIAQLERDVGAKLFTRNAKGMKLTFAGEQFLKDAYAVLRMMQQACSNVQAVSEGQMGLIKLGATMYASYSVVPQLVMKHRMNYPSIDLQFQEMIPTGLNAALEDGRLDVAISFSEVTSSAINSLVLLREPLIVALPADHPQASVENFTLETLANDPFIIVPRPMSPLLYDRIFNQCLKAGFSPHIGVEVSVQQTIVNFVAHGLGVAIIPASMATAQIRGINYRRIADANTIENILMWSSNNKNPALEHFINQCRALAEELSTASDTRISS</sequence>
<dbReference type="PANTHER" id="PTHR30346:SF30">
    <property type="entry name" value="SMALL NEUTRAL PROTEASE REGULATORY PROTEIN"/>
    <property type="match status" value="1"/>
</dbReference>
<dbReference type="CDD" id="cd08414">
    <property type="entry name" value="PBP2_LTTR_aromatics_like"/>
    <property type="match status" value="1"/>
</dbReference>
<dbReference type="SUPFAM" id="SSF46785">
    <property type="entry name" value="Winged helix' DNA-binding domain"/>
    <property type="match status" value="1"/>
</dbReference>
<protein>
    <submittedName>
        <fullName evidence="6">LysR family transcriptional regulator</fullName>
    </submittedName>
</protein>
<evidence type="ECO:0000256" key="2">
    <source>
        <dbReference type="ARBA" id="ARBA00023015"/>
    </source>
</evidence>
<dbReference type="Pfam" id="PF03466">
    <property type="entry name" value="LysR_substrate"/>
    <property type="match status" value="1"/>
</dbReference>
<evidence type="ECO:0000313" key="6">
    <source>
        <dbReference type="EMBL" id="KTS69694.1"/>
    </source>
</evidence>
<dbReference type="InterPro" id="IPR036390">
    <property type="entry name" value="WH_DNA-bd_sf"/>
</dbReference>
<proteinExistence type="inferred from homology"/>
<dbReference type="Gene3D" id="1.10.10.10">
    <property type="entry name" value="Winged helix-like DNA-binding domain superfamily/Winged helix DNA-binding domain"/>
    <property type="match status" value="1"/>
</dbReference>
<dbReference type="InterPro" id="IPR036388">
    <property type="entry name" value="WH-like_DNA-bd_sf"/>
</dbReference>
<gene>
    <name evidence="6" type="ORF">SA3R_00250</name>
</gene>
<dbReference type="Proteomes" id="UP000071979">
    <property type="component" value="Unassembled WGS sequence"/>
</dbReference>
<comment type="similarity">
    <text evidence="1">Belongs to the LysR transcriptional regulatory family.</text>
</comment>
<keyword evidence="2" id="KW-0805">Transcription regulation</keyword>
<keyword evidence="4" id="KW-0804">Transcription</keyword>
<dbReference type="GO" id="GO:0003700">
    <property type="term" value="F:DNA-binding transcription factor activity"/>
    <property type="evidence" value="ECO:0007669"/>
    <property type="project" value="InterPro"/>
</dbReference>
<keyword evidence="3" id="KW-0238">DNA-binding</keyword>
<dbReference type="GO" id="GO:0032993">
    <property type="term" value="C:protein-DNA complex"/>
    <property type="evidence" value="ECO:0007669"/>
    <property type="project" value="TreeGrafter"/>
</dbReference>
<evidence type="ECO:0000313" key="7">
    <source>
        <dbReference type="Proteomes" id="UP000071979"/>
    </source>
</evidence>
<feature type="domain" description="HTH lysR-type" evidence="5">
    <location>
        <begin position="3"/>
        <end position="60"/>
    </location>
</feature>